<sequence length="140" mass="16028">MRIGKTDKGQVNKITSRFDYLLEFVGELNSNALWLLIVEVYQFIARHLGCHQKVNEAIMQFLQDQPYIACQSQNLPLSHPGIKDLSKLFLDLNCLAVKFDISAGPVIIQTGSSRKKIRQYIFFSTSRSMYYVSGEDRTMS</sequence>
<gene>
    <name evidence="1" type="ORF">T310_2769</name>
</gene>
<reference evidence="1 2" key="1">
    <citation type="submission" date="2015-04" db="EMBL/GenBank/DDBJ databases">
        <authorList>
            <person name="Heijne W.H."/>
            <person name="Fedorova N.D."/>
            <person name="Nierman W.C."/>
            <person name="Vollebregt A.W."/>
            <person name="Zhao Z."/>
            <person name="Wu L."/>
            <person name="Kumar M."/>
            <person name="Stam H."/>
            <person name="van den Berg M.A."/>
            <person name="Pel H.J."/>
        </authorList>
    </citation>
    <scope>NUCLEOTIDE SEQUENCE [LARGE SCALE GENOMIC DNA]</scope>
    <source>
        <strain evidence="1 2">CBS 393.64</strain>
    </source>
</reference>
<proteinExistence type="predicted"/>
<organism evidence="1 2">
    <name type="scientific">Rasamsonia emersonii (strain ATCC 16479 / CBS 393.64 / IMI 116815)</name>
    <dbReference type="NCBI Taxonomy" id="1408163"/>
    <lineage>
        <taxon>Eukaryota</taxon>
        <taxon>Fungi</taxon>
        <taxon>Dikarya</taxon>
        <taxon>Ascomycota</taxon>
        <taxon>Pezizomycotina</taxon>
        <taxon>Eurotiomycetes</taxon>
        <taxon>Eurotiomycetidae</taxon>
        <taxon>Eurotiales</taxon>
        <taxon>Trichocomaceae</taxon>
        <taxon>Rasamsonia</taxon>
    </lineage>
</organism>
<evidence type="ECO:0000313" key="2">
    <source>
        <dbReference type="Proteomes" id="UP000053958"/>
    </source>
</evidence>
<dbReference type="Proteomes" id="UP000053958">
    <property type="component" value="Unassembled WGS sequence"/>
</dbReference>
<evidence type="ECO:0000313" key="1">
    <source>
        <dbReference type="EMBL" id="KKA23176.1"/>
    </source>
</evidence>
<keyword evidence="2" id="KW-1185">Reference proteome</keyword>
<comment type="caution">
    <text evidence="1">The sequence shown here is derived from an EMBL/GenBank/DDBJ whole genome shotgun (WGS) entry which is preliminary data.</text>
</comment>
<protein>
    <submittedName>
        <fullName evidence="1">Uncharacterized protein</fullName>
    </submittedName>
</protein>
<dbReference type="GeneID" id="25315120"/>
<accession>A0A0F4YZD1</accession>
<dbReference type="RefSeq" id="XP_013329788.1">
    <property type="nucleotide sequence ID" value="XM_013474334.1"/>
</dbReference>
<dbReference type="EMBL" id="LASV01000109">
    <property type="protein sequence ID" value="KKA23176.1"/>
    <property type="molecule type" value="Genomic_DNA"/>
</dbReference>
<name>A0A0F4YZD1_RASE3</name>
<dbReference type="AlphaFoldDB" id="A0A0F4YZD1"/>